<keyword evidence="2" id="KW-1133">Transmembrane helix</keyword>
<accession>A0ABX6GGP5</accession>
<feature type="coiled-coil region" evidence="1">
    <location>
        <begin position="68"/>
        <end position="102"/>
    </location>
</feature>
<dbReference type="InterPro" id="IPR031709">
    <property type="entry name" value="PutAbiC"/>
</dbReference>
<sequence length="331" mass="38417">MVLIAIVTPFIIFHLKPTYLADLGPVGDFIGGTTVTFLTGASVFLLIATNRMQRKELQMSRKSIDEMVKQTEASVEQMKASVQQAEEAKKETQITNETMKRQQFETTFFNMLQLHHQIVDGIKAKLPTVEEIGDVVNVIQRNHSGREAISVLRDICKRLIAAEYDSSIHDYTPKIYVDAIFEYNIINQEILNEAYKSFQKDYGNHTGHYMRNNYRIVKFIVENVADNEDEQRRIKEKTGRDAIIGDKRFYFGTLRAQWSDAEFELIFINSLYKKNHKFKKLIRQYDVLDIKEINETNETNETNEEDKPEESFVLKEDTIIPPACKNLIEND</sequence>
<organism evidence="3 4">
    <name type="scientific">Bacillus toyonensis</name>
    <dbReference type="NCBI Taxonomy" id="155322"/>
    <lineage>
        <taxon>Bacteria</taxon>
        <taxon>Bacillati</taxon>
        <taxon>Bacillota</taxon>
        <taxon>Bacilli</taxon>
        <taxon>Bacillales</taxon>
        <taxon>Bacillaceae</taxon>
        <taxon>Bacillus</taxon>
        <taxon>Bacillus cereus group</taxon>
    </lineage>
</organism>
<evidence type="ECO:0000313" key="3">
    <source>
        <dbReference type="EMBL" id="QHA20660.1"/>
    </source>
</evidence>
<name>A0ABX6GGP5_9BACI</name>
<keyword evidence="2" id="KW-0812">Transmembrane</keyword>
<evidence type="ECO:0000313" key="4">
    <source>
        <dbReference type="Proteomes" id="UP000440820"/>
    </source>
</evidence>
<evidence type="ECO:0000256" key="1">
    <source>
        <dbReference type="SAM" id="Coils"/>
    </source>
</evidence>
<keyword evidence="4" id="KW-1185">Reference proteome</keyword>
<dbReference type="Proteomes" id="UP000440820">
    <property type="component" value="Chromosome"/>
</dbReference>
<evidence type="ECO:0008006" key="5">
    <source>
        <dbReference type="Google" id="ProtNLM"/>
    </source>
</evidence>
<keyword evidence="2" id="KW-0472">Membrane</keyword>
<reference evidence="3 4" key="1">
    <citation type="submission" date="2019-12" db="EMBL/GenBank/DDBJ databases">
        <title>Bacillus toyonensis BV-17 genome.</title>
        <authorList>
            <person name="Chen J."/>
        </authorList>
    </citation>
    <scope>NUCLEOTIDE SEQUENCE [LARGE SCALE GENOMIC DNA]</scope>
    <source>
        <strain evidence="3 4">BV-17</strain>
    </source>
</reference>
<protein>
    <recommendedName>
        <fullName evidence="5">Phage abortive infection protein</fullName>
    </recommendedName>
</protein>
<gene>
    <name evidence="3" type="ORF">GPA05_20990</name>
</gene>
<keyword evidence="1" id="KW-0175">Coiled coil</keyword>
<feature type="transmembrane region" description="Helical" evidence="2">
    <location>
        <begin position="30"/>
        <end position="49"/>
    </location>
</feature>
<proteinExistence type="predicted"/>
<dbReference type="EMBL" id="CP047044">
    <property type="protein sequence ID" value="QHA20660.1"/>
    <property type="molecule type" value="Genomic_DNA"/>
</dbReference>
<dbReference type="Pfam" id="PF16872">
    <property type="entry name" value="putAbiC"/>
    <property type="match status" value="1"/>
</dbReference>
<evidence type="ECO:0000256" key="2">
    <source>
        <dbReference type="SAM" id="Phobius"/>
    </source>
</evidence>